<dbReference type="AlphaFoldDB" id="A0A1H9IK39"/>
<gene>
    <name evidence="1" type="ORF">SAMN02787113_02312</name>
</gene>
<comment type="caution">
    <text evidence="1">The sequence shown here is derived from an EMBL/GenBank/DDBJ whole genome shotgun (WGS) entry which is preliminary data.</text>
</comment>
<name>A0A1H9IK39_9BACI</name>
<organism evidence="1 2">
    <name type="scientific">Lysinibacillus fusiformis</name>
    <dbReference type="NCBI Taxonomy" id="28031"/>
    <lineage>
        <taxon>Bacteria</taxon>
        <taxon>Bacillati</taxon>
        <taxon>Bacillota</taxon>
        <taxon>Bacilli</taxon>
        <taxon>Bacillales</taxon>
        <taxon>Bacillaceae</taxon>
        <taxon>Lysinibacillus</taxon>
    </lineage>
</organism>
<accession>A0A1H9IK39</accession>
<sequence>MKMSMATYIGLNFTVKLNEYYTEDEVEIDYVFSKEKNRNVVKQKHFTTPYIYEVSEKGHPIWEMNEYQKTYSPHNYEKSKITFLYLCHLLKGLLPQGDFCEVFICWLGEEDEKREDELKINLNDLQIEAIDIYEKCFIRIEN</sequence>
<evidence type="ECO:0000313" key="2">
    <source>
        <dbReference type="Proteomes" id="UP000199410"/>
    </source>
</evidence>
<dbReference type="Proteomes" id="UP000199410">
    <property type="component" value="Unassembled WGS sequence"/>
</dbReference>
<reference evidence="1 2" key="1">
    <citation type="submission" date="2016-10" db="EMBL/GenBank/DDBJ databases">
        <authorList>
            <person name="Varghese N."/>
            <person name="Submissions S."/>
        </authorList>
    </citation>
    <scope>NUCLEOTIDE SEQUENCE [LARGE SCALE GENOMIC DNA]</scope>
    <source>
        <strain evidence="1 2">TC-13</strain>
    </source>
</reference>
<dbReference type="EMBL" id="FOEL01000007">
    <property type="protein sequence ID" value="SEQ74954.1"/>
    <property type="molecule type" value="Genomic_DNA"/>
</dbReference>
<proteinExistence type="predicted"/>
<evidence type="ECO:0000313" key="1">
    <source>
        <dbReference type="EMBL" id="SEQ74954.1"/>
    </source>
</evidence>
<protein>
    <submittedName>
        <fullName evidence="1">Uncharacterized protein</fullName>
    </submittedName>
</protein>